<feature type="transmembrane region" description="Helical" evidence="6">
    <location>
        <begin position="329"/>
        <end position="351"/>
    </location>
</feature>
<evidence type="ECO:0000313" key="7">
    <source>
        <dbReference type="EMBL" id="SNS87356.1"/>
    </source>
</evidence>
<feature type="transmembrane region" description="Helical" evidence="6">
    <location>
        <begin position="395"/>
        <end position="414"/>
    </location>
</feature>
<dbReference type="PANTHER" id="PTHR23513">
    <property type="entry name" value="INTEGRAL MEMBRANE EFFLUX PROTEIN-RELATED"/>
    <property type="match status" value="1"/>
</dbReference>
<protein>
    <submittedName>
        <fullName evidence="7">Predicted arabinose efflux permease, MFS family</fullName>
    </submittedName>
</protein>
<dbReference type="GO" id="GO:0022857">
    <property type="term" value="F:transmembrane transporter activity"/>
    <property type="evidence" value="ECO:0007669"/>
    <property type="project" value="InterPro"/>
</dbReference>
<feature type="transmembrane region" description="Helical" evidence="6">
    <location>
        <begin position="306"/>
        <end position="323"/>
    </location>
</feature>
<evidence type="ECO:0000256" key="2">
    <source>
        <dbReference type="ARBA" id="ARBA00022475"/>
    </source>
</evidence>
<dbReference type="InterPro" id="IPR036259">
    <property type="entry name" value="MFS_trans_sf"/>
</dbReference>
<dbReference type="Pfam" id="PF07690">
    <property type="entry name" value="MFS_1"/>
    <property type="match status" value="1"/>
</dbReference>
<dbReference type="InterPro" id="IPR011701">
    <property type="entry name" value="MFS"/>
</dbReference>
<keyword evidence="5 6" id="KW-0472">Membrane</keyword>
<evidence type="ECO:0000256" key="1">
    <source>
        <dbReference type="ARBA" id="ARBA00004651"/>
    </source>
</evidence>
<evidence type="ECO:0000313" key="8">
    <source>
        <dbReference type="Proteomes" id="UP000198284"/>
    </source>
</evidence>
<dbReference type="SUPFAM" id="SSF103473">
    <property type="entry name" value="MFS general substrate transporter"/>
    <property type="match status" value="1"/>
</dbReference>
<feature type="transmembrane region" description="Helical" evidence="6">
    <location>
        <begin position="29"/>
        <end position="53"/>
    </location>
</feature>
<dbReference type="Proteomes" id="UP000198284">
    <property type="component" value="Unassembled WGS sequence"/>
</dbReference>
<feature type="transmembrane region" description="Helical" evidence="6">
    <location>
        <begin position="187"/>
        <end position="206"/>
    </location>
</feature>
<dbReference type="CDD" id="cd06173">
    <property type="entry name" value="MFS_MefA_like"/>
    <property type="match status" value="1"/>
</dbReference>
<reference evidence="7 8" key="1">
    <citation type="submission" date="2017-06" db="EMBL/GenBank/DDBJ databases">
        <authorList>
            <person name="Kim H.J."/>
            <person name="Triplett B.A."/>
        </authorList>
    </citation>
    <scope>NUCLEOTIDE SEQUENCE [LARGE SCALE GENOMIC DNA]</scope>
    <source>
        <strain evidence="7 8">U15</strain>
    </source>
</reference>
<name>A0A239I0L2_9BURK</name>
<feature type="transmembrane region" description="Helical" evidence="6">
    <location>
        <begin position="92"/>
        <end position="112"/>
    </location>
</feature>
<feature type="transmembrane region" description="Helical" evidence="6">
    <location>
        <begin position="118"/>
        <end position="143"/>
    </location>
</feature>
<evidence type="ECO:0000256" key="5">
    <source>
        <dbReference type="ARBA" id="ARBA00023136"/>
    </source>
</evidence>
<feature type="transmembrane region" description="Helical" evidence="6">
    <location>
        <begin position="164"/>
        <end position="181"/>
    </location>
</feature>
<gene>
    <name evidence="7" type="ORF">SAMN06265795_10863</name>
</gene>
<accession>A0A239I0L2</accession>
<keyword evidence="8" id="KW-1185">Reference proteome</keyword>
<proteinExistence type="predicted"/>
<dbReference type="RefSeq" id="WP_217900162.1">
    <property type="nucleotide sequence ID" value="NZ_FZOT01000008.1"/>
</dbReference>
<feature type="transmembrane region" description="Helical" evidence="6">
    <location>
        <begin position="59"/>
        <end position="80"/>
    </location>
</feature>
<organism evidence="7 8">
    <name type="scientific">Noviherbaspirillum humi</name>
    <dbReference type="NCBI Taxonomy" id="1688639"/>
    <lineage>
        <taxon>Bacteria</taxon>
        <taxon>Pseudomonadati</taxon>
        <taxon>Pseudomonadota</taxon>
        <taxon>Betaproteobacteria</taxon>
        <taxon>Burkholderiales</taxon>
        <taxon>Oxalobacteraceae</taxon>
        <taxon>Noviherbaspirillum</taxon>
    </lineage>
</organism>
<evidence type="ECO:0000256" key="4">
    <source>
        <dbReference type="ARBA" id="ARBA00022989"/>
    </source>
</evidence>
<comment type="subcellular location">
    <subcellularLocation>
        <location evidence="1">Cell membrane</location>
        <topology evidence="1">Multi-pass membrane protein</topology>
    </subcellularLocation>
</comment>
<dbReference type="Gene3D" id="1.20.1250.20">
    <property type="entry name" value="MFS general substrate transporter like domains"/>
    <property type="match status" value="1"/>
</dbReference>
<feature type="transmembrane region" description="Helical" evidence="6">
    <location>
        <begin position="275"/>
        <end position="294"/>
    </location>
</feature>
<dbReference type="GO" id="GO:0005886">
    <property type="term" value="C:plasma membrane"/>
    <property type="evidence" value="ECO:0007669"/>
    <property type="project" value="UniProtKB-SubCell"/>
</dbReference>
<dbReference type="PANTHER" id="PTHR23513:SF11">
    <property type="entry name" value="STAPHYLOFERRIN A TRANSPORTER"/>
    <property type="match status" value="1"/>
</dbReference>
<keyword evidence="3 6" id="KW-0812">Transmembrane</keyword>
<feature type="transmembrane region" description="Helical" evidence="6">
    <location>
        <begin position="363"/>
        <end position="389"/>
    </location>
</feature>
<feature type="transmembrane region" description="Helical" evidence="6">
    <location>
        <begin position="236"/>
        <end position="255"/>
    </location>
</feature>
<keyword evidence="2" id="KW-1003">Cell membrane</keyword>
<sequence length="423" mass="44944">MKRKQAKADNAPAAAGMAFQALRHKDFRAYLATYLLAMMADNIEHVISYWVAFQKFHSATLGGVAVLAHWLPFLLLSVPVGGLAERTDPRRVIQAGMAIFIGVSLGWGFFIWTDTLEIWKAVVLLILHGIAGVLWQTASQMLLYEIVPPDALQSAVRSNATARYLGLIVGPAVGGFLMQWLGPVHGIFANALFYVPLVLWLLTIPHGRAAADAPRRAVRGLRDIVQTIADIRHDRLLVSMILLAGGGSFFIGNSYQAQMPNFAADLGHGDVSATYSMLLAADAAGALCAGLWLEARGRSDTGARKAILLAACWCLALTGFALAPSYPVALIALFAAGVFELSFSSMAQSLVQVNAAPQARGRVIGLFNMSALGMRAFSGITVGLMGSVVGVHASLAWSALAMLVFAGLLARYAGAARDARAPG</sequence>
<evidence type="ECO:0000256" key="6">
    <source>
        <dbReference type="SAM" id="Phobius"/>
    </source>
</evidence>
<dbReference type="EMBL" id="FZOT01000008">
    <property type="protein sequence ID" value="SNS87356.1"/>
    <property type="molecule type" value="Genomic_DNA"/>
</dbReference>
<evidence type="ECO:0000256" key="3">
    <source>
        <dbReference type="ARBA" id="ARBA00022692"/>
    </source>
</evidence>
<dbReference type="AlphaFoldDB" id="A0A239I0L2"/>
<keyword evidence="4 6" id="KW-1133">Transmembrane helix</keyword>